<evidence type="ECO:0000256" key="5">
    <source>
        <dbReference type="ARBA" id="ARBA00023242"/>
    </source>
</evidence>
<name>A0AAD8E4T6_DIPPU</name>
<feature type="compositionally biased region" description="Basic residues" evidence="7">
    <location>
        <begin position="1"/>
        <end position="11"/>
    </location>
</feature>
<dbReference type="Pfam" id="PF04147">
    <property type="entry name" value="Nop14"/>
    <property type="match status" value="1"/>
</dbReference>
<protein>
    <recommendedName>
        <fullName evidence="10">Nucleolar protein 14 homolog</fullName>
    </recommendedName>
</protein>
<reference evidence="8" key="2">
    <citation type="submission" date="2023-05" db="EMBL/GenBank/DDBJ databases">
        <authorList>
            <person name="Fouks B."/>
        </authorList>
    </citation>
    <scope>NUCLEOTIDE SEQUENCE</scope>
    <source>
        <strain evidence="8">Stay&amp;Tobe</strain>
        <tissue evidence="8">Testes</tissue>
    </source>
</reference>
<dbReference type="InterPro" id="IPR007276">
    <property type="entry name" value="Nop14"/>
</dbReference>
<keyword evidence="5" id="KW-0539">Nucleus</keyword>
<evidence type="ECO:0000256" key="3">
    <source>
        <dbReference type="ARBA" id="ARBA00022517"/>
    </source>
</evidence>
<proteinExistence type="inferred from homology"/>
<dbReference type="AlphaFoldDB" id="A0AAD8E4T6"/>
<feature type="compositionally biased region" description="Basic and acidic residues" evidence="7">
    <location>
        <begin position="325"/>
        <end position="345"/>
    </location>
</feature>
<dbReference type="GO" id="GO:0030692">
    <property type="term" value="C:Noc4p-Nop14p complex"/>
    <property type="evidence" value="ECO:0007669"/>
    <property type="project" value="TreeGrafter"/>
</dbReference>
<evidence type="ECO:0000256" key="2">
    <source>
        <dbReference type="ARBA" id="ARBA00007466"/>
    </source>
</evidence>
<comment type="caution">
    <text evidence="8">The sequence shown here is derived from an EMBL/GenBank/DDBJ whole genome shotgun (WGS) entry which is preliminary data.</text>
</comment>
<evidence type="ECO:0000256" key="7">
    <source>
        <dbReference type="SAM" id="MobiDB-lite"/>
    </source>
</evidence>
<accession>A0AAD8E4T6</accession>
<comment type="function">
    <text evidence="6">Involved in nucleolar processing of pre-18S ribosomal RNA. Has a role in the nuclear export of 40S pre-ribosomal subunit to the cytoplasm.</text>
</comment>
<sequence>MAKVKNKAKKKNLSDKIAKPKLAKKKVMNPFEVHVNRQKYNVLGRKTKNDRGLPGVARTKAISKRKKTLLQEYSIKDKSNKFMDRRIGEKNSAMTSEDRIMARFTAERMKKHNKKSIFNLADDEVLTHRGQTLNEIEKFDDPRSDDEEEKEKLDADFVEDAHFGGGILKKSNSETSRKNMIEQLIAESKKRKAEKQKAREQTIELTEKLDTEWKDLLPIMSASKKSINSIDDEKPDSYDTAMRQLKFEARGKPADKLKTEEELAKEEKEQLEKLEEERLQRMSDTQEVIRKKHKSADDLDDGFDIDSDDNDMLTYNVDGQVETSHTFKEVYEENKVEDSEKSSDDKDGDGEDSNSDDSSDDDDNEDNLSDLKNLPHIDDDDEENKSNNEINDEDAKINEVNHLTKKQNIQQDITKELPYTFHIPSTYEELQTLLKVHSYTEQAVILERMIKCNHPSLGEGYKDKLSTLFAFLLQHLQDTAISEAENCFSLLDHIAPYLYDLCHISAEKAGHYVAEVIKEKQQDLKSSYPRLDTLIFLKLVSLLFPTSDFRHPVVTPTLAYMCQVLDQCRVKTSRDVAVGLFITTLILEYTILSKRFSPVAINFLHGIINMAITKTSTKLFHIVHPIYISNAARTLLVINENSAESCIDPGLMCLTDLRGEAGEDFKVRALNTVIKLLHEFCSNLKDIPASYQIFAPLLNTINKLDLQKYPIQVTDNVKSLVCSIEILSQQKLQHLVIEKKKPKPLRMYEPRIEEVMEGRKKRNVSKERQERDKLMHKYKREMKGAIREIRRDKAFLAKVKFTQTLKSDLERKQKVKEIYGSAAMQQGELRKLKRKK</sequence>
<feature type="region of interest" description="Disordered" evidence="7">
    <location>
        <begin position="1"/>
        <end position="22"/>
    </location>
</feature>
<feature type="compositionally biased region" description="Acidic residues" evidence="7">
    <location>
        <begin position="346"/>
        <end position="368"/>
    </location>
</feature>
<keyword evidence="4" id="KW-0698">rRNA processing</keyword>
<comment type="similarity">
    <text evidence="2">Belongs to the NOP14 family.</text>
</comment>
<dbReference type="PANTHER" id="PTHR23183">
    <property type="entry name" value="NOP14"/>
    <property type="match status" value="1"/>
</dbReference>
<feature type="compositionally biased region" description="Acidic residues" evidence="7">
    <location>
        <begin position="298"/>
        <end position="311"/>
    </location>
</feature>
<reference evidence="8" key="1">
    <citation type="journal article" date="2023" name="IScience">
        <title>Live-bearing cockroach genome reveals convergent evolutionary mechanisms linked to viviparity in insects and beyond.</title>
        <authorList>
            <person name="Fouks B."/>
            <person name="Harrison M.C."/>
            <person name="Mikhailova A.A."/>
            <person name="Marchal E."/>
            <person name="English S."/>
            <person name="Carruthers M."/>
            <person name="Jennings E.C."/>
            <person name="Chiamaka E.L."/>
            <person name="Frigard R.A."/>
            <person name="Pippel M."/>
            <person name="Attardo G.M."/>
            <person name="Benoit J.B."/>
            <person name="Bornberg-Bauer E."/>
            <person name="Tobe S.S."/>
        </authorList>
    </citation>
    <scope>NUCLEOTIDE SEQUENCE</scope>
    <source>
        <strain evidence="8">Stay&amp;Tobe</strain>
    </source>
</reference>
<evidence type="ECO:0000313" key="8">
    <source>
        <dbReference type="EMBL" id="KAJ9577288.1"/>
    </source>
</evidence>
<evidence type="ECO:0000256" key="1">
    <source>
        <dbReference type="ARBA" id="ARBA00004604"/>
    </source>
</evidence>
<dbReference type="GO" id="GO:0030490">
    <property type="term" value="P:maturation of SSU-rRNA"/>
    <property type="evidence" value="ECO:0007669"/>
    <property type="project" value="TreeGrafter"/>
</dbReference>
<feature type="compositionally biased region" description="Basic and acidic residues" evidence="7">
    <location>
        <begin position="249"/>
        <end position="281"/>
    </location>
</feature>
<evidence type="ECO:0008006" key="10">
    <source>
        <dbReference type="Google" id="ProtNLM"/>
    </source>
</evidence>
<evidence type="ECO:0000313" key="9">
    <source>
        <dbReference type="Proteomes" id="UP001233999"/>
    </source>
</evidence>
<keyword evidence="9" id="KW-1185">Reference proteome</keyword>
<dbReference type="GO" id="GO:0032040">
    <property type="term" value="C:small-subunit processome"/>
    <property type="evidence" value="ECO:0007669"/>
    <property type="project" value="InterPro"/>
</dbReference>
<evidence type="ECO:0000256" key="4">
    <source>
        <dbReference type="ARBA" id="ARBA00022552"/>
    </source>
</evidence>
<keyword evidence="3" id="KW-0690">Ribosome biogenesis</keyword>
<organism evidence="8 9">
    <name type="scientific">Diploptera punctata</name>
    <name type="common">Pacific beetle cockroach</name>
    <dbReference type="NCBI Taxonomy" id="6984"/>
    <lineage>
        <taxon>Eukaryota</taxon>
        <taxon>Metazoa</taxon>
        <taxon>Ecdysozoa</taxon>
        <taxon>Arthropoda</taxon>
        <taxon>Hexapoda</taxon>
        <taxon>Insecta</taxon>
        <taxon>Pterygota</taxon>
        <taxon>Neoptera</taxon>
        <taxon>Polyneoptera</taxon>
        <taxon>Dictyoptera</taxon>
        <taxon>Blattodea</taxon>
        <taxon>Blaberoidea</taxon>
        <taxon>Blaberidae</taxon>
        <taxon>Diplopterinae</taxon>
        <taxon>Diploptera</taxon>
    </lineage>
</organism>
<feature type="region of interest" description="Disordered" evidence="7">
    <location>
        <begin position="249"/>
        <end position="396"/>
    </location>
</feature>
<comment type="subcellular location">
    <subcellularLocation>
        <location evidence="1">Nucleus</location>
        <location evidence="1">Nucleolus</location>
    </subcellularLocation>
</comment>
<evidence type="ECO:0000256" key="6">
    <source>
        <dbReference type="ARBA" id="ARBA00024695"/>
    </source>
</evidence>
<dbReference type="Proteomes" id="UP001233999">
    <property type="component" value="Unassembled WGS sequence"/>
</dbReference>
<dbReference type="PANTHER" id="PTHR23183:SF0">
    <property type="entry name" value="NUCLEOLAR PROTEIN 14"/>
    <property type="match status" value="1"/>
</dbReference>
<dbReference type="EMBL" id="JASPKZ010009367">
    <property type="protein sequence ID" value="KAJ9577288.1"/>
    <property type="molecule type" value="Genomic_DNA"/>
</dbReference>
<gene>
    <name evidence="8" type="ORF">L9F63_006127</name>
</gene>